<protein>
    <submittedName>
        <fullName evidence="1">Uncharacterized protein</fullName>
    </submittedName>
</protein>
<dbReference type="Proteomes" id="UP000276133">
    <property type="component" value="Unassembled WGS sequence"/>
</dbReference>
<reference evidence="1 2" key="1">
    <citation type="journal article" date="2018" name="Sci. Rep.">
        <title>Genomic signatures of local adaptation to the degree of environmental predictability in rotifers.</title>
        <authorList>
            <person name="Franch-Gras L."/>
            <person name="Hahn C."/>
            <person name="Garcia-Roger E.M."/>
            <person name="Carmona M.J."/>
            <person name="Serra M."/>
            <person name="Gomez A."/>
        </authorList>
    </citation>
    <scope>NUCLEOTIDE SEQUENCE [LARGE SCALE GENOMIC DNA]</scope>
    <source>
        <strain evidence="1">HYR1</strain>
    </source>
</reference>
<evidence type="ECO:0000313" key="2">
    <source>
        <dbReference type="Proteomes" id="UP000276133"/>
    </source>
</evidence>
<proteinExistence type="predicted"/>
<accession>A0A3M7P8B3</accession>
<keyword evidence="2" id="KW-1185">Reference proteome</keyword>
<organism evidence="1 2">
    <name type="scientific">Brachionus plicatilis</name>
    <name type="common">Marine rotifer</name>
    <name type="synonym">Brachionus muelleri</name>
    <dbReference type="NCBI Taxonomy" id="10195"/>
    <lineage>
        <taxon>Eukaryota</taxon>
        <taxon>Metazoa</taxon>
        <taxon>Spiralia</taxon>
        <taxon>Gnathifera</taxon>
        <taxon>Rotifera</taxon>
        <taxon>Eurotatoria</taxon>
        <taxon>Monogononta</taxon>
        <taxon>Pseudotrocha</taxon>
        <taxon>Ploima</taxon>
        <taxon>Brachionidae</taxon>
        <taxon>Brachionus</taxon>
    </lineage>
</organism>
<evidence type="ECO:0000313" key="1">
    <source>
        <dbReference type="EMBL" id="RMZ95331.1"/>
    </source>
</evidence>
<sequence length="107" mass="12764">MHSASIKYLASLVSFSPLACMLSKLQNDLKVTWLPTHFDLLRQKYQNINIFLCFVNNIFHMILAEFDYPKIKFQSVSVDRKKKEKYNFRIYFIKISNLSTYLNEDDK</sequence>
<dbReference type="AlphaFoldDB" id="A0A3M7P8B3"/>
<gene>
    <name evidence="1" type="ORF">BpHYR1_012923</name>
</gene>
<dbReference type="EMBL" id="REGN01012466">
    <property type="protein sequence ID" value="RMZ95331.1"/>
    <property type="molecule type" value="Genomic_DNA"/>
</dbReference>
<comment type="caution">
    <text evidence="1">The sequence shown here is derived from an EMBL/GenBank/DDBJ whole genome shotgun (WGS) entry which is preliminary data.</text>
</comment>
<name>A0A3M7P8B3_BRAPC</name>